<feature type="transmembrane region" description="Helical" evidence="2">
    <location>
        <begin position="6"/>
        <end position="25"/>
    </location>
</feature>
<evidence type="ECO:0000313" key="3">
    <source>
        <dbReference type="EMBL" id="KAA0259408.1"/>
    </source>
</evidence>
<reference evidence="3 4" key="1">
    <citation type="submission" date="2019-06" db="EMBL/GenBank/DDBJ databases">
        <title>Genomic insights into carbon and energy metabolism of Deferribacter autotrophicus revealed new metabolic traits in the phylum Deferribacteres.</title>
        <authorList>
            <person name="Slobodkin A.I."/>
            <person name="Slobodkina G.B."/>
            <person name="Allioux M."/>
            <person name="Alain K."/>
            <person name="Jebbar M."/>
            <person name="Shadrin V."/>
            <person name="Kublanov I.V."/>
            <person name="Toshchakov S.V."/>
            <person name="Bonch-Osmolovskaya E.A."/>
        </authorList>
    </citation>
    <scope>NUCLEOTIDE SEQUENCE [LARGE SCALE GENOMIC DNA]</scope>
    <source>
        <strain evidence="3 4">SL50</strain>
    </source>
</reference>
<proteinExistence type="predicted"/>
<accession>A0A5A8F850</accession>
<gene>
    <name evidence="3" type="ORF">FHQ18_00585</name>
</gene>
<keyword evidence="2" id="KW-0472">Membrane</keyword>
<name>A0A5A8F850_9BACT</name>
<dbReference type="Proteomes" id="UP000322876">
    <property type="component" value="Unassembled WGS sequence"/>
</dbReference>
<feature type="coiled-coil region" evidence="1">
    <location>
        <begin position="75"/>
        <end position="120"/>
    </location>
</feature>
<sequence>MKLKRYLIPIIGIIIVVGLIVINGYKYNEQKKIIKYRQQIENQIRKECLNELKILKSRFANATGGVFSSSDESELENIKLRAKELLSKCDIINNDIQTLIIECENKISAIEKKRKNEEERNRLWENCYKEYDILEKEFHKAKGWFNDDEEKIADIKTRAIALKKKCSPFPEIVVEIRNLIRKCNEDL</sequence>
<evidence type="ECO:0000313" key="4">
    <source>
        <dbReference type="Proteomes" id="UP000322876"/>
    </source>
</evidence>
<dbReference type="EMBL" id="VFJB01000001">
    <property type="protein sequence ID" value="KAA0259408.1"/>
    <property type="molecule type" value="Genomic_DNA"/>
</dbReference>
<comment type="caution">
    <text evidence="3">The sequence shown here is derived from an EMBL/GenBank/DDBJ whole genome shotgun (WGS) entry which is preliminary data.</text>
</comment>
<organism evidence="3 4">
    <name type="scientific">Deferribacter autotrophicus</name>
    <dbReference type="NCBI Taxonomy" id="500465"/>
    <lineage>
        <taxon>Bacteria</taxon>
        <taxon>Pseudomonadati</taxon>
        <taxon>Deferribacterota</taxon>
        <taxon>Deferribacteres</taxon>
        <taxon>Deferribacterales</taxon>
        <taxon>Deferribacteraceae</taxon>
        <taxon>Deferribacter</taxon>
    </lineage>
</organism>
<keyword evidence="2" id="KW-1133">Transmembrane helix</keyword>
<keyword evidence="2" id="KW-0812">Transmembrane</keyword>
<protein>
    <submittedName>
        <fullName evidence="3">Uncharacterized protein</fullName>
    </submittedName>
</protein>
<dbReference type="RefSeq" id="WP_149265229.1">
    <property type="nucleotide sequence ID" value="NZ_VFJB01000001.1"/>
</dbReference>
<evidence type="ECO:0000256" key="2">
    <source>
        <dbReference type="SAM" id="Phobius"/>
    </source>
</evidence>
<evidence type="ECO:0000256" key="1">
    <source>
        <dbReference type="SAM" id="Coils"/>
    </source>
</evidence>
<dbReference type="AlphaFoldDB" id="A0A5A8F850"/>
<keyword evidence="4" id="KW-1185">Reference proteome</keyword>
<keyword evidence="1" id="KW-0175">Coiled coil</keyword>